<evidence type="ECO:0000313" key="1">
    <source>
        <dbReference type="EMBL" id="KAF0502315.1"/>
    </source>
</evidence>
<keyword evidence="2" id="KW-1185">Reference proteome</keyword>
<accession>A0A8H4AJG1</accession>
<protein>
    <submittedName>
        <fullName evidence="1">Uncharacterized protein</fullName>
    </submittedName>
</protein>
<comment type="caution">
    <text evidence="1">The sequence shown here is derived from an EMBL/GenBank/DDBJ whole genome shotgun (WGS) entry which is preliminary data.</text>
</comment>
<name>A0A8H4AJG1_GIGMA</name>
<proteinExistence type="predicted"/>
<reference evidence="1 2" key="1">
    <citation type="journal article" date="2019" name="Environ. Microbiol.">
        <title>At the nexus of three kingdoms: the genome of the mycorrhizal fungus Gigaspora margarita provides insights into plant, endobacterial and fungal interactions.</title>
        <authorList>
            <person name="Venice F."/>
            <person name="Ghignone S."/>
            <person name="Salvioli di Fossalunga A."/>
            <person name="Amselem J."/>
            <person name="Novero M."/>
            <person name="Xianan X."/>
            <person name="Sedzielewska Toro K."/>
            <person name="Morin E."/>
            <person name="Lipzen A."/>
            <person name="Grigoriev I.V."/>
            <person name="Henrissat B."/>
            <person name="Martin F.M."/>
            <person name="Bonfante P."/>
        </authorList>
    </citation>
    <scope>NUCLEOTIDE SEQUENCE [LARGE SCALE GENOMIC DNA]</scope>
    <source>
        <strain evidence="1 2">BEG34</strain>
    </source>
</reference>
<dbReference type="AlphaFoldDB" id="A0A8H4AJG1"/>
<sequence length="211" mass="24808">MIWSRNFRRVCSATSKRLKNFCEEKNQYIAAGNEKTSALNDFCKLVNEMNPRYKEEGCDSEGIDAHLYEELKIFKEKLKSEGFSDNIVNEIYSDYKKTVKLKITQLWNDFDDMVKDFPKGFVQQHRKRLEIFKEKNQYTAAENEKINALNHFRELINEMNPQHKTEGCDSEGIDAYLYEELKNFKEKLKSEGFSDNIVNDNCRITKLSGPI</sequence>
<gene>
    <name evidence="1" type="ORF">F8M41_019835</name>
</gene>
<dbReference type="Proteomes" id="UP000439903">
    <property type="component" value="Unassembled WGS sequence"/>
</dbReference>
<evidence type="ECO:0000313" key="2">
    <source>
        <dbReference type="Proteomes" id="UP000439903"/>
    </source>
</evidence>
<organism evidence="1 2">
    <name type="scientific">Gigaspora margarita</name>
    <dbReference type="NCBI Taxonomy" id="4874"/>
    <lineage>
        <taxon>Eukaryota</taxon>
        <taxon>Fungi</taxon>
        <taxon>Fungi incertae sedis</taxon>
        <taxon>Mucoromycota</taxon>
        <taxon>Glomeromycotina</taxon>
        <taxon>Glomeromycetes</taxon>
        <taxon>Diversisporales</taxon>
        <taxon>Gigasporaceae</taxon>
        <taxon>Gigaspora</taxon>
    </lineage>
</organism>
<dbReference type="EMBL" id="WTPW01000527">
    <property type="protein sequence ID" value="KAF0502315.1"/>
    <property type="molecule type" value="Genomic_DNA"/>
</dbReference>